<dbReference type="AlphaFoldDB" id="A0AAU9D631"/>
<evidence type="ECO:0000256" key="5">
    <source>
        <dbReference type="ARBA" id="ARBA00022692"/>
    </source>
</evidence>
<keyword evidence="8" id="KW-0175">Coiled coil</keyword>
<dbReference type="Gene3D" id="1.20.1600.10">
    <property type="entry name" value="Outer membrane efflux proteins (OEP)"/>
    <property type="match status" value="1"/>
</dbReference>
<dbReference type="Proteomes" id="UP001348817">
    <property type="component" value="Plasmid pFA1"/>
</dbReference>
<dbReference type="GO" id="GO:0015562">
    <property type="term" value="F:efflux transmembrane transporter activity"/>
    <property type="evidence" value="ECO:0007669"/>
    <property type="project" value="InterPro"/>
</dbReference>
<sequence>MKHIHIYIILLIGFGTCCNTAKAQNEKKELLNYSQAVSIALENNLLIKVENNKAEKASNRATSGNAGLLPTFSVASDIRYTDGVNASVGREIRHTSTSAGAELRYILFDGMGNINTFRKLKGEKQSAEFAQRAEIESIIVRVSDHFYNLATSYESLRIAEEGMKISSDRLAREKTKFEYGNVNKVAVLQAEVDLVSDSLLYLDMVNEVALAKGNLNTLLNREASYDFQIDPRVSTFMNLSVDQLKESALKQNATYLEYTKDTELSKLNLRITQATLYPSLSLNSSYGWNQVTQDEFNPQFDNPAATLNAGLTLSYNIFDGKKKSIERQNAKIDLENSQLLKDQYELDLKRDIENRYASYQNNLNKLRLQQSNLRVAELNFEQVKDRYSLGQMTATEFREAQLNYLEAQSNLVKARFTAKLDEIDLLRLSGGLLLKKYFSL</sequence>
<dbReference type="InterPro" id="IPR003423">
    <property type="entry name" value="OMP_efflux"/>
</dbReference>
<dbReference type="RefSeq" id="WP_338394962.1">
    <property type="nucleotide sequence ID" value="NZ_AP025315.1"/>
</dbReference>
<dbReference type="SUPFAM" id="SSF56954">
    <property type="entry name" value="Outer membrane efflux proteins (OEP)"/>
    <property type="match status" value="1"/>
</dbReference>
<evidence type="ECO:0000256" key="3">
    <source>
        <dbReference type="ARBA" id="ARBA00022448"/>
    </source>
</evidence>
<proteinExistence type="inferred from homology"/>
<keyword evidence="7" id="KW-0998">Cell outer membrane</keyword>
<evidence type="ECO:0000256" key="8">
    <source>
        <dbReference type="SAM" id="Coils"/>
    </source>
</evidence>
<dbReference type="PANTHER" id="PTHR30026:SF20">
    <property type="entry name" value="OUTER MEMBRANE PROTEIN TOLC"/>
    <property type="match status" value="1"/>
</dbReference>
<keyword evidence="10" id="KW-1185">Reference proteome</keyword>
<evidence type="ECO:0000256" key="7">
    <source>
        <dbReference type="ARBA" id="ARBA00023237"/>
    </source>
</evidence>
<keyword evidence="9" id="KW-0614">Plasmid</keyword>
<name>A0AAU9D631_9BACT</name>
<reference evidence="9 10" key="1">
    <citation type="submission" date="2021-12" db="EMBL/GenBank/DDBJ databases">
        <title>Genome sequencing of bacteria with rrn-lacking chromosome and rrn-plasmid.</title>
        <authorList>
            <person name="Anda M."/>
            <person name="Iwasaki W."/>
        </authorList>
    </citation>
    <scope>NUCLEOTIDE SEQUENCE [LARGE SCALE GENOMIC DNA]</scope>
    <source>
        <strain evidence="9 10">DSM 100852</strain>
        <plasmid evidence="9 10">pFA1</plasmid>
    </source>
</reference>
<evidence type="ECO:0000313" key="9">
    <source>
        <dbReference type="EMBL" id="BDD11468.1"/>
    </source>
</evidence>
<comment type="subcellular location">
    <subcellularLocation>
        <location evidence="1">Cell outer membrane</location>
    </subcellularLocation>
</comment>
<feature type="coiled-coil region" evidence="8">
    <location>
        <begin position="327"/>
        <end position="369"/>
    </location>
</feature>
<comment type="similarity">
    <text evidence="2">Belongs to the outer membrane factor (OMF) (TC 1.B.17) family.</text>
</comment>
<geneLocation type="plasmid" evidence="9 10">
    <name>pFA1</name>
</geneLocation>
<keyword evidence="3" id="KW-0813">Transport</keyword>
<keyword evidence="6" id="KW-0472">Membrane</keyword>
<dbReference type="GO" id="GO:1990281">
    <property type="term" value="C:efflux pump complex"/>
    <property type="evidence" value="ECO:0007669"/>
    <property type="project" value="TreeGrafter"/>
</dbReference>
<evidence type="ECO:0000256" key="6">
    <source>
        <dbReference type="ARBA" id="ARBA00023136"/>
    </source>
</evidence>
<dbReference type="PANTHER" id="PTHR30026">
    <property type="entry name" value="OUTER MEMBRANE PROTEIN TOLC"/>
    <property type="match status" value="1"/>
</dbReference>
<evidence type="ECO:0000256" key="1">
    <source>
        <dbReference type="ARBA" id="ARBA00004442"/>
    </source>
</evidence>
<keyword evidence="5" id="KW-0812">Transmembrane</keyword>
<dbReference type="KEGG" id="fax:FUAX_39000"/>
<evidence type="ECO:0000313" key="10">
    <source>
        <dbReference type="Proteomes" id="UP001348817"/>
    </source>
</evidence>
<dbReference type="InterPro" id="IPR051906">
    <property type="entry name" value="TolC-like"/>
</dbReference>
<gene>
    <name evidence="9" type="ORF">FUAX_39000</name>
</gene>
<dbReference type="Pfam" id="PF02321">
    <property type="entry name" value="OEP"/>
    <property type="match status" value="2"/>
</dbReference>
<protein>
    <submittedName>
        <fullName evidence="9">Transporter</fullName>
    </submittedName>
</protein>
<dbReference type="EMBL" id="AP025315">
    <property type="protein sequence ID" value="BDD11468.1"/>
    <property type="molecule type" value="Genomic_DNA"/>
</dbReference>
<evidence type="ECO:0000256" key="4">
    <source>
        <dbReference type="ARBA" id="ARBA00022452"/>
    </source>
</evidence>
<organism evidence="9 10">
    <name type="scientific">Fulvitalea axinellae</name>
    <dbReference type="NCBI Taxonomy" id="1182444"/>
    <lineage>
        <taxon>Bacteria</taxon>
        <taxon>Pseudomonadati</taxon>
        <taxon>Bacteroidota</taxon>
        <taxon>Cytophagia</taxon>
        <taxon>Cytophagales</taxon>
        <taxon>Persicobacteraceae</taxon>
        <taxon>Fulvitalea</taxon>
    </lineage>
</organism>
<accession>A0AAU9D631</accession>
<dbReference type="GO" id="GO:0009279">
    <property type="term" value="C:cell outer membrane"/>
    <property type="evidence" value="ECO:0007669"/>
    <property type="project" value="UniProtKB-SubCell"/>
</dbReference>
<keyword evidence="4" id="KW-1134">Transmembrane beta strand</keyword>
<evidence type="ECO:0000256" key="2">
    <source>
        <dbReference type="ARBA" id="ARBA00007613"/>
    </source>
</evidence>
<dbReference type="GO" id="GO:0015288">
    <property type="term" value="F:porin activity"/>
    <property type="evidence" value="ECO:0007669"/>
    <property type="project" value="TreeGrafter"/>
</dbReference>